<comment type="caution">
    <text evidence="1">The sequence shown here is derived from an EMBL/GenBank/DDBJ whole genome shotgun (WGS) entry which is preliminary data.</text>
</comment>
<gene>
    <name evidence="1" type="ORF">GCM10011519_11060</name>
</gene>
<evidence type="ECO:0000313" key="1">
    <source>
        <dbReference type="EMBL" id="GGF39209.1"/>
    </source>
</evidence>
<dbReference type="EMBL" id="BMKQ01000001">
    <property type="protein sequence ID" value="GGF39209.1"/>
    <property type="molecule type" value="Genomic_DNA"/>
</dbReference>
<reference evidence="1" key="1">
    <citation type="journal article" date="2014" name="Int. J. Syst. Evol. Microbiol.">
        <title>Complete genome sequence of Corynebacterium casei LMG S-19264T (=DSM 44701T), isolated from a smear-ripened cheese.</title>
        <authorList>
            <consortium name="US DOE Joint Genome Institute (JGI-PGF)"/>
            <person name="Walter F."/>
            <person name="Albersmeier A."/>
            <person name="Kalinowski J."/>
            <person name="Ruckert C."/>
        </authorList>
    </citation>
    <scope>NUCLEOTIDE SEQUENCE</scope>
    <source>
        <strain evidence="1">CGMCC 1.16067</strain>
    </source>
</reference>
<proteinExistence type="predicted"/>
<dbReference type="RefSeq" id="WP_188778894.1">
    <property type="nucleotide sequence ID" value="NZ_BMKQ01000001.1"/>
</dbReference>
<dbReference type="Pfam" id="PF12028">
    <property type="entry name" value="DUF3515"/>
    <property type="match status" value="1"/>
</dbReference>
<name>A0A917F2S4_9ACTN</name>
<organism evidence="1 2">
    <name type="scientific">Marmoricola endophyticus</name>
    <dbReference type="NCBI Taxonomy" id="2040280"/>
    <lineage>
        <taxon>Bacteria</taxon>
        <taxon>Bacillati</taxon>
        <taxon>Actinomycetota</taxon>
        <taxon>Actinomycetes</taxon>
        <taxon>Propionibacteriales</taxon>
        <taxon>Nocardioidaceae</taxon>
        <taxon>Marmoricola</taxon>
    </lineage>
</organism>
<keyword evidence="2" id="KW-1185">Reference proteome</keyword>
<accession>A0A917F2S4</accession>
<evidence type="ECO:0008006" key="3">
    <source>
        <dbReference type="Google" id="ProtNLM"/>
    </source>
</evidence>
<evidence type="ECO:0000313" key="2">
    <source>
        <dbReference type="Proteomes" id="UP000649179"/>
    </source>
</evidence>
<dbReference type="InterPro" id="IPR021903">
    <property type="entry name" value="DUF3515"/>
</dbReference>
<protein>
    <recommendedName>
        <fullName evidence="3">DUF3515 domain-containing protein</fullName>
    </recommendedName>
</protein>
<reference evidence="1" key="2">
    <citation type="submission" date="2020-09" db="EMBL/GenBank/DDBJ databases">
        <authorList>
            <person name="Sun Q."/>
            <person name="Zhou Y."/>
        </authorList>
    </citation>
    <scope>NUCLEOTIDE SEQUENCE</scope>
    <source>
        <strain evidence="1">CGMCC 1.16067</strain>
    </source>
</reference>
<dbReference type="AlphaFoldDB" id="A0A917F2S4"/>
<dbReference type="Proteomes" id="UP000649179">
    <property type="component" value="Unassembled WGS sequence"/>
</dbReference>
<sequence>MSPAAAVLAAVVAAAVVLAVVLVLRGSDVRIDGPSLSPAARKACASLTAALPERVADRDRVEVDTPSRGAAWGDPATVLTCGVSTPADYDPFGMCQETAGIGWYVPRDQIEDQSADVVMTTIGRSPRLQVTVPASQRPPVDVMTDLAPAVRAHTREVGRCR</sequence>